<keyword evidence="6" id="KW-0915">Sodium</keyword>
<evidence type="ECO:0000256" key="3">
    <source>
        <dbReference type="ARBA" id="ARBA00022449"/>
    </source>
</evidence>
<keyword evidence="9" id="KW-0739">Sodium transport</keyword>
<dbReference type="Pfam" id="PF00999">
    <property type="entry name" value="Na_H_Exchanger"/>
    <property type="match status" value="1"/>
</dbReference>
<feature type="transmembrane region" description="Helical" evidence="10">
    <location>
        <begin position="31"/>
        <end position="49"/>
    </location>
</feature>
<feature type="transmembrane region" description="Helical" evidence="10">
    <location>
        <begin position="212"/>
        <end position="230"/>
    </location>
</feature>
<evidence type="ECO:0000256" key="9">
    <source>
        <dbReference type="ARBA" id="ARBA00023201"/>
    </source>
</evidence>
<dbReference type="EMBL" id="DRUB01000138">
    <property type="protein sequence ID" value="HHR96555.1"/>
    <property type="molecule type" value="Genomic_DNA"/>
</dbReference>
<sequence length="386" mass="42924">MDSSMLYVIFLGLAFAKLFEFLLSRVKIPSIISWFVAGIVIGPYVFGLIESCPGLELFSRIASIFLMFYIGLSTNYSAILRKAYLSVVAGVSGVVTTFFLCFFVLYITGNSVYESVLIAIILSNTASEVVSSTALTINNLFVYDVAITASVVDDIIAVIAVVIISSLFLNLNWSIYFGYLHLSILAIVFGLGLFLFKHHSRKSYKLFQKESIQALIMVILGLSIAFTIKMNMNELLIAYVTGFILNIMMVRGDILLRTDTIAMDLSDFISKLLYLIFLPLLFIYIALSINIASVNMLTLILLFVASTIGKLIGCSIPIYIKTKNKSSILIGILMMMRGSLENTLLSMLYLYNLIDIKMYSTSVIIPFISTLTALVAVHILRKYFST</sequence>
<feature type="transmembrane region" description="Helical" evidence="10">
    <location>
        <begin position="55"/>
        <end position="72"/>
    </location>
</feature>
<gene>
    <name evidence="12" type="ORF">ENL47_07060</name>
</gene>
<feature type="domain" description="Cation/H+ exchanger transmembrane" evidence="11">
    <location>
        <begin position="14"/>
        <end position="372"/>
    </location>
</feature>
<feature type="transmembrane region" description="Helical" evidence="10">
    <location>
        <begin position="84"/>
        <end position="106"/>
    </location>
</feature>
<dbReference type="PANTHER" id="PTHR43562:SF3">
    <property type="entry name" value="SODIUM ION_PROTON EXCHANGER (EUROFUNG)"/>
    <property type="match status" value="1"/>
</dbReference>
<evidence type="ECO:0000256" key="8">
    <source>
        <dbReference type="ARBA" id="ARBA00023136"/>
    </source>
</evidence>
<keyword evidence="2" id="KW-0813">Transport</keyword>
<dbReference type="GO" id="GO:0006814">
    <property type="term" value="P:sodium ion transport"/>
    <property type="evidence" value="ECO:0007669"/>
    <property type="project" value="UniProtKB-KW"/>
</dbReference>
<evidence type="ECO:0000256" key="2">
    <source>
        <dbReference type="ARBA" id="ARBA00022448"/>
    </source>
</evidence>
<feature type="transmembrane region" description="Helical" evidence="10">
    <location>
        <begin position="236"/>
        <end position="256"/>
    </location>
</feature>
<keyword evidence="4 10" id="KW-0812">Transmembrane</keyword>
<feature type="transmembrane region" description="Helical" evidence="10">
    <location>
        <begin position="299"/>
        <end position="320"/>
    </location>
</feature>
<dbReference type="GO" id="GO:1902600">
    <property type="term" value="P:proton transmembrane transport"/>
    <property type="evidence" value="ECO:0007669"/>
    <property type="project" value="InterPro"/>
</dbReference>
<dbReference type="GO" id="GO:0015297">
    <property type="term" value="F:antiporter activity"/>
    <property type="evidence" value="ECO:0007669"/>
    <property type="project" value="UniProtKB-KW"/>
</dbReference>
<evidence type="ECO:0000256" key="1">
    <source>
        <dbReference type="ARBA" id="ARBA00004141"/>
    </source>
</evidence>
<comment type="subcellular location">
    <subcellularLocation>
        <location evidence="1">Membrane</location>
        <topology evidence="1">Multi-pass membrane protein</topology>
    </subcellularLocation>
</comment>
<keyword evidence="7" id="KW-0406">Ion transport</keyword>
<evidence type="ECO:0000256" key="6">
    <source>
        <dbReference type="ARBA" id="ARBA00023053"/>
    </source>
</evidence>
<dbReference type="PANTHER" id="PTHR43562">
    <property type="entry name" value="NAPA-TYPE SODIUM/HYDROGEN ANTIPORTER"/>
    <property type="match status" value="1"/>
</dbReference>
<reference evidence="12" key="1">
    <citation type="journal article" date="2020" name="mSystems">
        <title>Genome- and Community-Level Interaction Insights into Carbon Utilization and Element Cycling Functions of Hydrothermarchaeota in Hydrothermal Sediment.</title>
        <authorList>
            <person name="Zhou Z."/>
            <person name="Liu Y."/>
            <person name="Xu W."/>
            <person name="Pan J."/>
            <person name="Luo Z.H."/>
            <person name="Li M."/>
        </authorList>
    </citation>
    <scope>NUCLEOTIDE SEQUENCE [LARGE SCALE GENOMIC DNA]</scope>
    <source>
        <strain evidence="12">SpSt-1</strain>
    </source>
</reference>
<protein>
    <recommendedName>
        <fullName evidence="11">Cation/H+ exchanger transmembrane domain-containing protein</fullName>
    </recommendedName>
</protein>
<feature type="transmembrane region" description="Helical" evidence="10">
    <location>
        <begin position="6"/>
        <end position="24"/>
    </location>
</feature>
<feature type="transmembrane region" description="Helical" evidence="10">
    <location>
        <begin position="142"/>
        <end position="169"/>
    </location>
</feature>
<proteinExistence type="predicted"/>
<evidence type="ECO:0000313" key="12">
    <source>
        <dbReference type="EMBL" id="HHR96555.1"/>
    </source>
</evidence>
<feature type="transmembrane region" description="Helical" evidence="10">
    <location>
        <begin position="175"/>
        <end position="196"/>
    </location>
</feature>
<dbReference type="Gene3D" id="1.20.1530.20">
    <property type="match status" value="1"/>
</dbReference>
<keyword evidence="8 10" id="KW-0472">Membrane</keyword>
<feature type="transmembrane region" description="Helical" evidence="10">
    <location>
        <begin position="363"/>
        <end position="380"/>
    </location>
</feature>
<comment type="caution">
    <text evidence="12">The sequence shown here is derived from an EMBL/GenBank/DDBJ whole genome shotgun (WGS) entry which is preliminary data.</text>
</comment>
<evidence type="ECO:0000256" key="4">
    <source>
        <dbReference type="ARBA" id="ARBA00022692"/>
    </source>
</evidence>
<dbReference type="InterPro" id="IPR038770">
    <property type="entry name" value="Na+/solute_symporter_sf"/>
</dbReference>
<feature type="transmembrane region" description="Helical" evidence="10">
    <location>
        <begin position="268"/>
        <end position="287"/>
    </location>
</feature>
<name>A0A7C5YX13_9CREN</name>
<keyword evidence="3" id="KW-0050">Antiport</keyword>
<evidence type="ECO:0000256" key="7">
    <source>
        <dbReference type="ARBA" id="ARBA00023065"/>
    </source>
</evidence>
<keyword evidence="5 10" id="KW-1133">Transmembrane helix</keyword>
<evidence type="ECO:0000256" key="5">
    <source>
        <dbReference type="ARBA" id="ARBA00022989"/>
    </source>
</evidence>
<dbReference type="GO" id="GO:0016020">
    <property type="term" value="C:membrane"/>
    <property type="evidence" value="ECO:0007669"/>
    <property type="project" value="UniProtKB-SubCell"/>
</dbReference>
<evidence type="ECO:0000259" key="11">
    <source>
        <dbReference type="Pfam" id="PF00999"/>
    </source>
</evidence>
<dbReference type="InterPro" id="IPR006153">
    <property type="entry name" value="Cation/H_exchanger_TM"/>
</dbReference>
<evidence type="ECO:0000256" key="10">
    <source>
        <dbReference type="SAM" id="Phobius"/>
    </source>
</evidence>
<dbReference type="AlphaFoldDB" id="A0A7C5YX13"/>
<accession>A0A7C5YX13</accession>
<organism evidence="12">
    <name type="scientific">Ignisphaera aggregans</name>
    <dbReference type="NCBI Taxonomy" id="334771"/>
    <lineage>
        <taxon>Archaea</taxon>
        <taxon>Thermoproteota</taxon>
        <taxon>Thermoprotei</taxon>
        <taxon>Desulfurococcales</taxon>
        <taxon>Desulfurococcaceae</taxon>
        <taxon>Ignisphaera</taxon>
    </lineage>
</organism>